<dbReference type="GO" id="GO:0004177">
    <property type="term" value="F:aminopeptidase activity"/>
    <property type="evidence" value="ECO:0007669"/>
    <property type="project" value="UniProtKB-UniRule"/>
</dbReference>
<gene>
    <name evidence="9" type="ORF">VLK81_04060</name>
</gene>
<dbReference type="Gene3D" id="2.40.30.40">
    <property type="entry name" value="Peptidase M42, domain 2"/>
    <property type="match status" value="1"/>
</dbReference>
<feature type="binding site" evidence="8">
    <location>
        <position position="233"/>
    </location>
    <ligand>
        <name>Zn(2+)</name>
        <dbReference type="ChEBI" id="CHEBI:29105"/>
        <label>1</label>
    </ligand>
</feature>
<feature type="active site" description="Proton acceptor" evidence="7">
    <location>
        <position position="213"/>
    </location>
</feature>
<proteinExistence type="inferred from homology"/>
<evidence type="ECO:0000256" key="8">
    <source>
        <dbReference type="PIRSR" id="PIRSR001123-2"/>
    </source>
</evidence>
<dbReference type="EMBL" id="JAYKOT010000003">
    <property type="protein sequence ID" value="MEB3429204.1"/>
    <property type="molecule type" value="Genomic_DNA"/>
</dbReference>
<dbReference type="PANTHER" id="PTHR32481:SF7">
    <property type="entry name" value="AMINOPEPTIDASE YHFE-RELATED"/>
    <property type="match status" value="1"/>
</dbReference>
<dbReference type="InterPro" id="IPR023367">
    <property type="entry name" value="Peptidase_M42_dom2"/>
</dbReference>
<dbReference type="CDD" id="cd05657">
    <property type="entry name" value="M42_glucanase_like"/>
    <property type="match status" value="1"/>
</dbReference>
<dbReference type="AlphaFoldDB" id="A0AAW9MUB4"/>
<dbReference type="Pfam" id="PF05343">
    <property type="entry name" value="Peptidase_M42"/>
    <property type="match status" value="1"/>
</dbReference>
<evidence type="ECO:0000256" key="4">
    <source>
        <dbReference type="ARBA" id="ARBA00022723"/>
    </source>
</evidence>
<keyword evidence="4 8" id="KW-0479">Metal-binding</keyword>
<accession>A0AAW9MUB4</accession>
<dbReference type="Proteomes" id="UP001357733">
    <property type="component" value="Unassembled WGS sequence"/>
</dbReference>
<keyword evidence="10" id="KW-1185">Reference proteome</keyword>
<feature type="binding site" evidence="8">
    <location>
        <position position="64"/>
    </location>
    <ligand>
        <name>Zn(2+)</name>
        <dbReference type="ChEBI" id="CHEBI:29105"/>
        <label>1</label>
    </ligand>
</feature>
<feature type="binding site" evidence="8">
    <location>
        <position position="181"/>
    </location>
    <ligand>
        <name>Zn(2+)</name>
        <dbReference type="ChEBI" id="CHEBI:29105"/>
        <label>1</label>
    </ligand>
</feature>
<dbReference type="Gene3D" id="3.40.630.10">
    <property type="entry name" value="Zn peptidases"/>
    <property type="match status" value="1"/>
</dbReference>
<evidence type="ECO:0000313" key="9">
    <source>
        <dbReference type="EMBL" id="MEB3429204.1"/>
    </source>
</evidence>
<evidence type="ECO:0000313" key="10">
    <source>
        <dbReference type="Proteomes" id="UP001357733"/>
    </source>
</evidence>
<name>A0AAW9MUB4_9FIRM</name>
<dbReference type="InterPro" id="IPR051464">
    <property type="entry name" value="Peptidase_M42_aminopept"/>
</dbReference>
<organism evidence="9 10">
    <name type="scientific">Citroniella saccharovorans</name>
    <dbReference type="NCBI Taxonomy" id="2053367"/>
    <lineage>
        <taxon>Bacteria</taxon>
        <taxon>Bacillati</taxon>
        <taxon>Bacillota</taxon>
        <taxon>Tissierellia</taxon>
        <taxon>Tissierellales</taxon>
        <taxon>Peptoniphilaceae</taxon>
        <taxon>Citroniella</taxon>
    </lineage>
</organism>
<dbReference type="RefSeq" id="WP_324619407.1">
    <property type="nucleotide sequence ID" value="NZ_JAYKOT010000003.1"/>
</dbReference>
<feature type="binding site" evidence="8">
    <location>
        <position position="214"/>
    </location>
    <ligand>
        <name>Zn(2+)</name>
        <dbReference type="ChEBI" id="CHEBI:29105"/>
        <label>2</label>
    </ligand>
</feature>
<evidence type="ECO:0000256" key="2">
    <source>
        <dbReference type="ARBA" id="ARBA00022438"/>
    </source>
</evidence>
<evidence type="ECO:0000256" key="6">
    <source>
        <dbReference type="PIRNR" id="PIRNR001123"/>
    </source>
</evidence>
<evidence type="ECO:0000256" key="7">
    <source>
        <dbReference type="PIRSR" id="PIRSR001123-1"/>
    </source>
</evidence>
<dbReference type="SUPFAM" id="SSF53187">
    <property type="entry name" value="Zn-dependent exopeptidases"/>
    <property type="match status" value="1"/>
</dbReference>
<dbReference type="GO" id="GO:0006508">
    <property type="term" value="P:proteolysis"/>
    <property type="evidence" value="ECO:0007669"/>
    <property type="project" value="UniProtKB-KW"/>
</dbReference>
<reference evidence="9 10" key="1">
    <citation type="submission" date="2024-01" db="EMBL/GenBank/DDBJ databases">
        <title>Complete genome sequence of Citroniella saccharovorans strain M6.X9, isolated from human fecal sample.</title>
        <authorList>
            <person name="Cheng G."/>
            <person name="Westerholm M."/>
            <person name="Schnurer A."/>
        </authorList>
    </citation>
    <scope>NUCLEOTIDE SEQUENCE [LARGE SCALE GENOMIC DNA]</scope>
    <source>
        <strain evidence="9 10">DSM 29873</strain>
    </source>
</reference>
<comment type="cofactor">
    <cofactor evidence="8">
        <name>a divalent metal cation</name>
        <dbReference type="ChEBI" id="CHEBI:60240"/>
    </cofactor>
    <text evidence="8">Binds 2 divalent metal cations per subunit.</text>
</comment>
<sequence length="336" mass="37462">MYSLDILEKLLNIPSPTGMADDALDFCEEEFKKLGIKTRRTHKRSLIATIEGKDKEDVITFTGHVDTLGLMVKNIREDGRIIFHKIGGYPINTVENEYVKIHSDKKVYDGTVRLNDSSVHVHPKNVESGERTYDTMSIVLDEEVSSKEEVEKLGIQIGDFISLNTRTVFTEAGFIKSRHLDDKAGVASIFGLAEYLKDKTPKRTVHFLISNYEEVGHGATVLPEGTKDLISVDMSAPDTGQSSKEEIVTICALDSSGPYDLVLRKELEKLARENDVEYAIDIYPFYGSDASAALRAGFDIRAGLIGPGVSHSHTLERTHKRGIENTIKLMKAFVER</sequence>
<dbReference type="PIRSF" id="PIRSF001123">
    <property type="entry name" value="PepA_GA"/>
    <property type="match status" value="1"/>
</dbReference>
<dbReference type="SUPFAM" id="SSF101821">
    <property type="entry name" value="Aminopeptidase/glucanase lid domain"/>
    <property type="match status" value="1"/>
</dbReference>
<comment type="similarity">
    <text evidence="1 6">Belongs to the peptidase M42 family.</text>
</comment>
<dbReference type="GO" id="GO:0046872">
    <property type="term" value="F:metal ion binding"/>
    <property type="evidence" value="ECO:0007669"/>
    <property type="project" value="UniProtKB-UniRule"/>
</dbReference>
<keyword evidence="2" id="KW-0031">Aminopeptidase</keyword>
<dbReference type="InterPro" id="IPR008007">
    <property type="entry name" value="Peptidase_M42"/>
</dbReference>
<comment type="caution">
    <text evidence="9">The sequence shown here is derived from an EMBL/GenBank/DDBJ whole genome shotgun (WGS) entry which is preliminary data.</text>
</comment>
<feature type="binding site" evidence="8">
    <location>
        <position position="181"/>
    </location>
    <ligand>
        <name>Zn(2+)</name>
        <dbReference type="ChEBI" id="CHEBI:29105"/>
        <label>2</label>
    </ligand>
</feature>
<feature type="binding site" evidence="8">
    <location>
        <position position="313"/>
    </location>
    <ligand>
        <name>Zn(2+)</name>
        <dbReference type="ChEBI" id="CHEBI:29105"/>
        <label>2</label>
    </ligand>
</feature>
<dbReference type="PANTHER" id="PTHR32481">
    <property type="entry name" value="AMINOPEPTIDASE"/>
    <property type="match status" value="1"/>
</dbReference>
<evidence type="ECO:0000256" key="1">
    <source>
        <dbReference type="ARBA" id="ARBA00006272"/>
    </source>
</evidence>
<keyword evidence="5" id="KW-0378">Hydrolase</keyword>
<evidence type="ECO:0000256" key="3">
    <source>
        <dbReference type="ARBA" id="ARBA00022670"/>
    </source>
</evidence>
<evidence type="ECO:0000256" key="5">
    <source>
        <dbReference type="ARBA" id="ARBA00022801"/>
    </source>
</evidence>
<keyword evidence="3" id="KW-0645">Protease</keyword>
<protein>
    <submittedName>
        <fullName evidence="9">M42 family metallopeptidase</fullName>
    </submittedName>
</protein>